<feature type="signal peptide" evidence="1">
    <location>
        <begin position="1"/>
        <end position="24"/>
    </location>
</feature>
<sequence>MRRRLLLPLAALALVAGCGSPSPAGPPKPADGADLSACSDGLCEVSAPVGAKVALPARTNVESVSVQSVDGETVMLIARGIGKRQGGSCSGKCEASGTGKDFKAKLWTGSELTYNDLAIKLLGVGDRAAVLKFTPQ</sequence>
<keyword evidence="3" id="KW-1185">Reference proteome</keyword>
<protein>
    <recommendedName>
        <fullName evidence="4">Lipoprotein</fullName>
    </recommendedName>
</protein>
<evidence type="ECO:0000313" key="3">
    <source>
        <dbReference type="Proteomes" id="UP001595645"/>
    </source>
</evidence>
<dbReference type="Proteomes" id="UP001595645">
    <property type="component" value="Unassembled WGS sequence"/>
</dbReference>
<proteinExistence type="predicted"/>
<feature type="chain" id="PRO_5046477116" description="Lipoprotein" evidence="1">
    <location>
        <begin position="25"/>
        <end position="136"/>
    </location>
</feature>
<name>A0ABV7P5N1_9PSEU</name>
<gene>
    <name evidence="2" type="ORF">ACFOSH_30170</name>
</gene>
<dbReference type="RefSeq" id="WP_378242603.1">
    <property type="nucleotide sequence ID" value="NZ_JBHRWK010000055.1"/>
</dbReference>
<comment type="caution">
    <text evidence="2">The sequence shown here is derived from an EMBL/GenBank/DDBJ whole genome shotgun (WGS) entry which is preliminary data.</text>
</comment>
<dbReference type="PROSITE" id="PS51257">
    <property type="entry name" value="PROKAR_LIPOPROTEIN"/>
    <property type="match status" value="1"/>
</dbReference>
<dbReference type="EMBL" id="JBHRWK010000055">
    <property type="protein sequence ID" value="MFC3453726.1"/>
    <property type="molecule type" value="Genomic_DNA"/>
</dbReference>
<keyword evidence="1" id="KW-0732">Signal</keyword>
<evidence type="ECO:0000256" key="1">
    <source>
        <dbReference type="SAM" id="SignalP"/>
    </source>
</evidence>
<evidence type="ECO:0000313" key="2">
    <source>
        <dbReference type="EMBL" id="MFC3453726.1"/>
    </source>
</evidence>
<organism evidence="2 3">
    <name type="scientific">Amycolatopsis speibonae</name>
    <dbReference type="NCBI Taxonomy" id="1450224"/>
    <lineage>
        <taxon>Bacteria</taxon>
        <taxon>Bacillati</taxon>
        <taxon>Actinomycetota</taxon>
        <taxon>Actinomycetes</taxon>
        <taxon>Pseudonocardiales</taxon>
        <taxon>Pseudonocardiaceae</taxon>
        <taxon>Amycolatopsis</taxon>
    </lineage>
</organism>
<accession>A0ABV7P5N1</accession>
<reference evidence="3" key="1">
    <citation type="journal article" date="2019" name="Int. J. Syst. Evol. Microbiol.">
        <title>The Global Catalogue of Microorganisms (GCM) 10K type strain sequencing project: providing services to taxonomists for standard genome sequencing and annotation.</title>
        <authorList>
            <consortium name="The Broad Institute Genomics Platform"/>
            <consortium name="The Broad Institute Genome Sequencing Center for Infectious Disease"/>
            <person name="Wu L."/>
            <person name="Ma J."/>
        </authorList>
    </citation>
    <scope>NUCLEOTIDE SEQUENCE [LARGE SCALE GENOMIC DNA]</scope>
    <source>
        <strain evidence="3">CGMCC 4.7676</strain>
    </source>
</reference>
<evidence type="ECO:0008006" key="4">
    <source>
        <dbReference type="Google" id="ProtNLM"/>
    </source>
</evidence>